<dbReference type="Proteomes" id="UP000542742">
    <property type="component" value="Unassembled WGS sequence"/>
</dbReference>
<keyword evidence="1" id="KW-0285">Flavoprotein</keyword>
<feature type="region of interest" description="Disordered" evidence="2">
    <location>
        <begin position="58"/>
        <end position="95"/>
    </location>
</feature>
<evidence type="ECO:0000256" key="1">
    <source>
        <dbReference type="ARBA" id="ARBA00022630"/>
    </source>
</evidence>
<proteinExistence type="predicted"/>
<dbReference type="InterPro" id="IPR036250">
    <property type="entry name" value="AcylCo_DH-like_C"/>
</dbReference>
<dbReference type="EMBL" id="JACHMF010000001">
    <property type="protein sequence ID" value="MBB4692800.1"/>
    <property type="molecule type" value="Genomic_DNA"/>
</dbReference>
<accession>A0A7W7G252</accession>
<protein>
    <recommendedName>
        <fullName evidence="3">Acyl-CoA dehydrogenase/oxidase C-terminal domain-containing protein</fullName>
    </recommendedName>
</protein>
<dbReference type="Gene3D" id="1.20.140.10">
    <property type="entry name" value="Butyryl-CoA Dehydrogenase, subunit A, domain 3"/>
    <property type="match status" value="1"/>
</dbReference>
<dbReference type="Pfam" id="PF00441">
    <property type="entry name" value="Acyl-CoA_dh_1"/>
    <property type="match status" value="1"/>
</dbReference>
<evidence type="ECO:0000256" key="2">
    <source>
        <dbReference type="SAM" id="MobiDB-lite"/>
    </source>
</evidence>
<evidence type="ECO:0000259" key="3">
    <source>
        <dbReference type="Pfam" id="PF00441"/>
    </source>
</evidence>
<comment type="caution">
    <text evidence="4">The sequence shown here is derived from an EMBL/GenBank/DDBJ whole genome shotgun (WGS) entry which is preliminary data.</text>
</comment>
<dbReference type="AlphaFoldDB" id="A0A7W7G252"/>
<dbReference type="SUPFAM" id="SSF47203">
    <property type="entry name" value="Acyl-CoA dehydrogenase C-terminal domain-like"/>
    <property type="match status" value="1"/>
</dbReference>
<dbReference type="GO" id="GO:0016627">
    <property type="term" value="F:oxidoreductase activity, acting on the CH-CH group of donors"/>
    <property type="evidence" value="ECO:0007669"/>
    <property type="project" value="InterPro"/>
</dbReference>
<evidence type="ECO:0000313" key="4">
    <source>
        <dbReference type="EMBL" id="MBB4692800.1"/>
    </source>
</evidence>
<sequence length="95" mass="9811">MAEQMIADNEIDLAATRALLLTACRALDAGGPAREETSLAKVFGAEALQRVADRGDATVRRGRGVGRSAGGADRARDPAVPRLRRTVRSAPGGAG</sequence>
<dbReference type="InterPro" id="IPR009075">
    <property type="entry name" value="AcylCo_DH/oxidase_C"/>
</dbReference>
<organism evidence="4 5">
    <name type="scientific">Paractinoplanes abujensis</name>
    <dbReference type="NCBI Taxonomy" id="882441"/>
    <lineage>
        <taxon>Bacteria</taxon>
        <taxon>Bacillati</taxon>
        <taxon>Actinomycetota</taxon>
        <taxon>Actinomycetes</taxon>
        <taxon>Micromonosporales</taxon>
        <taxon>Micromonosporaceae</taxon>
        <taxon>Paractinoplanes</taxon>
    </lineage>
</organism>
<feature type="domain" description="Acyl-CoA dehydrogenase/oxidase C-terminal" evidence="3">
    <location>
        <begin position="4"/>
        <end position="54"/>
    </location>
</feature>
<name>A0A7W7G252_9ACTN</name>
<reference evidence="4 5" key="1">
    <citation type="submission" date="2020-08" db="EMBL/GenBank/DDBJ databases">
        <title>Sequencing the genomes of 1000 actinobacteria strains.</title>
        <authorList>
            <person name="Klenk H.-P."/>
        </authorList>
    </citation>
    <scope>NUCLEOTIDE SEQUENCE [LARGE SCALE GENOMIC DNA]</scope>
    <source>
        <strain evidence="4 5">DSM 45518</strain>
    </source>
</reference>
<evidence type="ECO:0000313" key="5">
    <source>
        <dbReference type="Proteomes" id="UP000542742"/>
    </source>
</evidence>
<keyword evidence="5" id="KW-1185">Reference proteome</keyword>
<gene>
    <name evidence="4" type="ORF">BKA14_002948</name>
</gene>